<evidence type="ECO:0000313" key="2">
    <source>
        <dbReference type="EMBL" id="KKL85510.1"/>
    </source>
</evidence>
<comment type="caution">
    <text evidence="2">The sequence shown here is derived from an EMBL/GenBank/DDBJ whole genome shotgun (WGS) entry which is preliminary data.</text>
</comment>
<feature type="non-terminal residue" evidence="2">
    <location>
        <position position="103"/>
    </location>
</feature>
<dbReference type="AlphaFoldDB" id="A0A0F9HUY3"/>
<reference evidence="2" key="1">
    <citation type="journal article" date="2015" name="Nature">
        <title>Complex archaea that bridge the gap between prokaryotes and eukaryotes.</title>
        <authorList>
            <person name="Spang A."/>
            <person name="Saw J.H."/>
            <person name="Jorgensen S.L."/>
            <person name="Zaremba-Niedzwiedzka K."/>
            <person name="Martijn J."/>
            <person name="Lind A.E."/>
            <person name="van Eijk R."/>
            <person name="Schleper C."/>
            <person name="Guy L."/>
            <person name="Ettema T.J."/>
        </authorList>
    </citation>
    <scope>NUCLEOTIDE SEQUENCE</scope>
</reference>
<protein>
    <submittedName>
        <fullName evidence="2">Uncharacterized protein</fullName>
    </submittedName>
</protein>
<proteinExistence type="predicted"/>
<name>A0A0F9HUY3_9ZZZZ</name>
<organism evidence="2">
    <name type="scientific">marine sediment metagenome</name>
    <dbReference type="NCBI Taxonomy" id="412755"/>
    <lineage>
        <taxon>unclassified sequences</taxon>
        <taxon>metagenomes</taxon>
        <taxon>ecological metagenomes</taxon>
    </lineage>
</organism>
<keyword evidence="1" id="KW-0472">Membrane</keyword>
<feature type="transmembrane region" description="Helical" evidence="1">
    <location>
        <begin position="7"/>
        <end position="26"/>
    </location>
</feature>
<gene>
    <name evidence="2" type="ORF">LCGC14_1954030</name>
</gene>
<evidence type="ECO:0000256" key="1">
    <source>
        <dbReference type="SAM" id="Phobius"/>
    </source>
</evidence>
<keyword evidence="1" id="KW-0812">Transmembrane</keyword>
<accession>A0A0F9HUY3</accession>
<keyword evidence="1" id="KW-1133">Transmembrane helix</keyword>
<sequence>MIKKRKLGVIIGFLIIFQFLFIPNFFPLFGRATIQVEDEFPETSDLIYLGVPYMYQGTFYDDTDATFSFTTGIAKIEFVYDPTAYDPLVYEFDVSEDFTNVET</sequence>
<dbReference type="EMBL" id="LAZR01021385">
    <property type="protein sequence ID" value="KKL85510.1"/>
    <property type="molecule type" value="Genomic_DNA"/>
</dbReference>